<dbReference type="GO" id="GO:0005874">
    <property type="term" value="C:microtubule"/>
    <property type="evidence" value="ECO:0007669"/>
    <property type="project" value="UniProtKB-KW"/>
</dbReference>
<dbReference type="InterPro" id="IPR050687">
    <property type="entry name" value="Dynein_IC"/>
</dbReference>
<keyword evidence="9" id="KW-0505">Motor protein</keyword>
<feature type="compositionally biased region" description="Basic and acidic residues" evidence="12">
    <location>
        <begin position="616"/>
        <end position="629"/>
    </location>
</feature>
<dbReference type="EMBL" id="OU900096">
    <property type="protein sequence ID" value="CAG9860571.1"/>
    <property type="molecule type" value="Genomic_DNA"/>
</dbReference>
<evidence type="ECO:0000256" key="5">
    <source>
        <dbReference type="ARBA" id="ARBA00022701"/>
    </source>
</evidence>
<evidence type="ECO:0000313" key="14">
    <source>
        <dbReference type="Proteomes" id="UP001153712"/>
    </source>
</evidence>
<dbReference type="Gene3D" id="2.130.10.10">
    <property type="entry name" value="YVTN repeat-like/Quinoprotein amine dehydrogenase"/>
    <property type="match status" value="2"/>
</dbReference>
<keyword evidence="3" id="KW-0963">Cytoplasm</keyword>
<keyword evidence="4" id="KW-0853">WD repeat</keyword>
<dbReference type="GO" id="GO:0003341">
    <property type="term" value="P:cilium movement"/>
    <property type="evidence" value="ECO:0007669"/>
    <property type="project" value="TreeGrafter"/>
</dbReference>
<dbReference type="SUPFAM" id="SSF50978">
    <property type="entry name" value="WD40 repeat-like"/>
    <property type="match status" value="1"/>
</dbReference>
<evidence type="ECO:0000313" key="13">
    <source>
        <dbReference type="EMBL" id="CAG9860571.1"/>
    </source>
</evidence>
<feature type="region of interest" description="Disordered" evidence="12">
    <location>
        <begin position="523"/>
        <end position="545"/>
    </location>
</feature>
<feature type="compositionally biased region" description="Basic and acidic residues" evidence="12">
    <location>
        <begin position="687"/>
        <end position="707"/>
    </location>
</feature>
<name>A0A9N9XPB3_PHYSR</name>
<dbReference type="AlphaFoldDB" id="A0A9N9XPB3"/>
<feature type="region of interest" description="Disordered" evidence="12">
    <location>
        <begin position="573"/>
        <end position="601"/>
    </location>
</feature>
<evidence type="ECO:0000256" key="7">
    <source>
        <dbReference type="ARBA" id="ARBA00023017"/>
    </source>
</evidence>
<keyword evidence="6" id="KW-0677">Repeat</keyword>
<dbReference type="InterPro" id="IPR001680">
    <property type="entry name" value="WD40_rpt"/>
</dbReference>
<reference evidence="13" key="1">
    <citation type="submission" date="2022-01" db="EMBL/GenBank/DDBJ databases">
        <authorList>
            <person name="King R."/>
        </authorList>
    </citation>
    <scope>NUCLEOTIDE SEQUENCE</scope>
</reference>
<dbReference type="Proteomes" id="UP001153712">
    <property type="component" value="Chromosome 3"/>
</dbReference>
<evidence type="ECO:0000256" key="6">
    <source>
        <dbReference type="ARBA" id="ARBA00022737"/>
    </source>
</evidence>
<gene>
    <name evidence="13" type="ORF">PHYEVI_LOCUS6922</name>
</gene>
<keyword evidence="5" id="KW-0493">Microtubule</keyword>
<feature type="region of interest" description="Disordered" evidence="12">
    <location>
        <begin position="673"/>
        <end position="732"/>
    </location>
</feature>
<keyword evidence="10" id="KW-0206">Cytoskeleton</keyword>
<evidence type="ECO:0000256" key="8">
    <source>
        <dbReference type="ARBA" id="ARBA00023069"/>
    </source>
</evidence>
<keyword evidence="8" id="KW-0969">Cilium</keyword>
<organism evidence="13 14">
    <name type="scientific">Phyllotreta striolata</name>
    <name type="common">Striped flea beetle</name>
    <name type="synonym">Crioceris striolata</name>
    <dbReference type="NCBI Taxonomy" id="444603"/>
    <lineage>
        <taxon>Eukaryota</taxon>
        <taxon>Metazoa</taxon>
        <taxon>Ecdysozoa</taxon>
        <taxon>Arthropoda</taxon>
        <taxon>Hexapoda</taxon>
        <taxon>Insecta</taxon>
        <taxon>Pterygota</taxon>
        <taxon>Neoptera</taxon>
        <taxon>Endopterygota</taxon>
        <taxon>Coleoptera</taxon>
        <taxon>Polyphaga</taxon>
        <taxon>Cucujiformia</taxon>
        <taxon>Chrysomeloidea</taxon>
        <taxon>Chrysomelidae</taxon>
        <taxon>Galerucinae</taxon>
        <taxon>Alticini</taxon>
        <taxon>Phyllotreta</taxon>
    </lineage>
</organism>
<accession>A0A9N9XPB3</accession>
<keyword evidence="11" id="KW-0966">Cell projection</keyword>
<feature type="region of interest" description="Disordered" evidence="12">
    <location>
        <begin position="616"/>
        <end position="657"/>
    </location>
</feature>
<evidence type="ECO:0000256" key="3">
    <source>
        <dbReference type="ARBA" id="ARBA00022490"/>
    </source>
</evidence>
<dbReference type="SMART" id="SM00320">
    <property type="entry name" value="WD40"/>
    <property type="match status" value="3"/>
</dbReference>
<evidence type="ECO:0000256" key="9">
    <source>
        <dbReference type="ARBA" id="ARBA00023175"/>
    </source>
</evidence>
<dbReference type="InterPro" id="IPR015943">
    <property type="entry name" value="WD40/YVTN_repeat-like_dom_sf"/>
</dbReference>
<evidence type="ECO:0000256" key="10">
    <source>
        <dbReference type="ARBA" id="ARBA00023212"/>
    </source>
</evidence>
<feature type="compositionally biased region" description="Acidic residues" evidence="12">
    <location>
        <begin position="708"/>
        <end position="732"/>
    </location>
</feature>
<feature type="compositionally biased region" description="Basic and acidic residues" evidence="12">
    <location>
        <begin position="573"/>
        <end position="586"/>
    </location>
</feature>
<dbReference type="PANTHER" id="PTHR12442">
    <property type="entry name" value="DYNEIN INTERMEDIATE CHAIN"/>
    <property type="match status" value="1"/>
</dbReference>
<evidence type="ECO:0000256" key="12">
    <source>
        <dbReference type="SAM" id="MobiDB-lite"/>
    </source>
</evidence>
<comment type="subcellular location">
    <subcellularLocation>
        <location evidence="1">Cytoplasm</location>
        <location evidence="1">Cytoskeleton</location>
        <location evidence="1">Cilium axoneme</location>
    </subcellularLocation>
</comment>
<dbReference type="GO" id="GO:0045504">
    <property type="term" value="F:dynein heavy chain binding"/>
    <property type="evidence" value="ECO:0007669"/>
    <property type="project" value="TreeGrafter"/>
</dbReference>
<dbReference type="FunFam" id="2.130.10.10:FF:000584">
    <property type="entry name" value="Dynein intermediate chain 2"/>
    <property type="match status" value="1"/>
</dbReference>
<evidence type="ECO:0000256" key="11">
    <source>
        <dbReference type="ARBA" id="ARBA00023273"/>
    </source>
</evidence>
<sequence length="732" mass="84016">MEISYQYQKKRSDFGRQPLFSDKGPDLVDHYPSNRKIHKEFILKDPVSRSTQLAPVYAEHYLNTMSTIFKNTVCNHAEGGWPKDVNCFDEEQTKRYRRKIEKEDNYHHICMQLFKNMESCVLQNNAINIYQEYFEDLPQCPMIEKNSARTVNVYQDQTSPVRPVNHISWSPDNQTKFVVSHCNLAFQAIILKQSANSYIWEVENPNRPLHTLKPEQQCVSIEYNMKDPSLLVSGQINGQVALWDVRKGVEPVDVSLRETSFLDPVQNVMWIHSKTNTEFFSSSTDGMVKWWDTRNLSEPTDTLILDYAKEPRLSNALGASCLEYEITIPTRFMVGTEEGVLVMGVRKGKTSMEKMTLRIQGAQFGPILNVQRNPAFLKNYLTVGDWGAKIWSEDCRESPIMWTPLQKVEITDGAWSATRVSTFFTTRADGTLDIWDFLQHQKQATLAVRICDEKLTSVKPHDSGKLVAVGNRIGTTYLIELSKNLSSSTRSEKMLFTGMFERENRREKILEARNKEIRLKQKAFKQQAAAKRDSDTPGVSGDHPAFFDNFVQQAEIDFHQKLAEIKEKFAEDDRTIDDGESLRTDADAASQSERIDSEDMLEREIRREKVLENRAREMRLKQKTDKSAQADEGEEGEAGGGEEKATEEEEFMDRIVQNFEKDFKKRLNEAIKRAKSKAGGSISGQSRESRVSKTSKAESVKKPKTEATEELEEEEVEGEEEAEEEEDEFDDV</sequence>
<evidence type="ECO:0000256" key="4">
    <source>
        <dbReference type="ARBA" id="ARBA00022574"/>
    </source>
</evidence>
<proteinExistence type="inferred from homology"/>
<dbReference type="OrthoDB" id="366230at2759"/>
<keyword evidence="7" id="KW-0243">Dynein</keyword>
<evidence type="ECO:0000256" key="2">
    <source>
        <dbReference type="ARBA" id="ARBA00011059"/>
    </source>
</evidence>
<dbReference type="InterPro" id="IPR036322">
    <property type="entry name" value="WD40_repeat_dom_sf"/>
</dbReference>
<keyword evidence="14" id="KW-1185">Reference proteome</keyword>
<evidence type="ECO:0008006" key="15">
    <source>
        <dbReference type="Google" id="ProtNLM"/>
    </source>
</evidence>
<dbReference type="PANTHER" id="PTHR12442:SF7">
    <property type="entry name" value="DYNEIN AXONEMAL INTERMEDIATE CHAIN 2"/>
    <property type="match status" value="1"/>
</dbReference>
<dbReference type="GO" id="GO:0036158">
    <property type="term" value="P:outer dynein arm assembly"/>
    <property type="evidence" value="ECO:0007669"/>
    <property type="project" value="TreeGrafter"/>
</dbReference>
<dbReference type="GO" id="GO:0045503">
    <property type="term" value="F:dynein light chain binding"/>
    <property type="evidence" value="ECO:0007669"/>
    <property type="project" value="TreeGrafter"/>
</dbReference>
<dbReference type="GO" id="GO:0036157">
    <property type="term" value="C:outer dynein arm"/>
    <property type="evidence" value="ECO:0007669"/>
    <property type="project" value="TreeGrafter"/>
</dbReference>
<comment type="similarity">
    <text evidence="2">Belongs to the dynein intermediate chain family.</text>
</comment>
<evidence type="ECO:0000256" key="1">
    <source>
        <dbReference type="ARBA" id="ARBA00004430"/>
    </source>
</evidence>
<protein>
    <recommendedName>
        <fullName evidence="15">Dynein intermediate chain 3, ciliary</fullName>
    </recommendedName>
</protein>